<organism evidence="2 3">
    <name type="scientific">Solimonas aquatica</name>
    <dbReference type="NCBI Taxonomy" id="489703"/>
    <lineage>
        <taxon>Bacteria</taxon>
        <taxon>Pseudomonadati</taxon>
        <taxon>Pseudomonadota</taxon>
        <taxon>Gammaproteobacteria</taxon>
        <taxon>Nevskiales</taxon>
        <taxon>Nevskiaceae</taxon>
        <taxon>Solimonas</taxon>
    </lineage>
</organism>
<protein>
    <submittedName>
        <fullName evidence="2">Uncharacterized membrane protein</fullName>
    </submittedName>
</protein>
<gene>
    <name evidence="2" type="ORF">SAMN04488038_11340</name>
</gene>
<name>A0A1H9KCH3_9GAMM</name>
<feature type="transmembrane region" description="Helical" evidence="1">
    <location>
        <begin position="12"/>
        <end position="36"/>
    </location>
</feature>
<keyword evidence="1" id="KW-0472">Membrane</keyword>
<feature type="transmembrane region" description="Helical" evidence="1">
    <location>
        <begin position="104"/>
        <end position="122"/>
    </location>
</feature>
<keyword evidence="1" id="KW-1133">Transmembrane helix</keyword>
<dbReference type="PANTHER" id="PTHR36974:SF1">
    <property type="entry name" value="DOXX FAMILY MEMBRANE PROTEIN"/>
    <property type="match status" value="1"/>
</dbReference>
<keyword evidence="1" id="KW-0812">Transmembrane</keyword>
<keyword evidence="3" id="KW-1185">Reference proteome</keyword>
<sequence length="138" mass="15394">MLRPNLGIGRLLGLTFVFCWFLLGGIGHFVLTDFFLSIMPPYVPAPRALVYLSGVFELLGAAGLLFGRTRRLAGWGLFLLTLAVSPANIYMWQHPELFPRFDPMLLGLRLVLQVLLLICIVWSTRAPSRRSAAYSALS</sequence>
<feature type="transmembrane region" description="Helical" evidence="1">
    <location>
        <begin position="73"/>
        <end position="92"/>
    </location>
</feature>
<dbReference type="RefSeq" id="WP_093288487.1">
    <property type="nucleotide sequence ID" value="NZ_FOFS01000013.1"/>
</dbReference>
<proteinExistence type="predicted"/>
<dbReference type="PANTHER" id="PTHR36974">
    <property type="entry name" value="MEMBRANE PROTEIN-RELATED"/>
    <property type="match status" value="1"/>
</dbReference>
<dbReference type="EMBL" id="FOFS01000013">
    <property type="protein sequence ID" value="SEQ96782.1"/>
    <property type="molecule type" value="Genomic_DNA"/>
</dbReference>
<dbReference type="STRING" id="489703.SAMN04488038_11340"/>
<evidence type="ECO:0000313" key="2">
    <source>
        <dbReference type="EMBL" id="SEQ96782.1"/>
    </source>
</evidence>
<accession>A0A1H9KCH3</accession>
<dbReference type="AlphaFoldDB" id="A0A1H9KCH3"/>
<reference evidence="2 3" key="1">
    <citation type="submission" date="2016-10" db="EMBL/GenBank/DDBJ databases">
        <authorList>
            <person name="de Groot N.N."/>
        </authorList>
    </citation>
    <scope>NUCLEOTIDE SEQUENCE [LARGE SCALE GENOMIC DNA]</scope>
    <source>
        <strain evidence="2 3">DSM 25927</strain>
    </source>
</reference>
<dbReference type="OrthoDB" id="3267646at2"/>
<evidence type="ECO:0000256" key="1">
    <source>
        <dbReference type="SAM" id="Phobius"/>
    </source>
</evidence>
<feature type="transmembrane region" description="Helical" evidence="1">
    <location>
        <begin position="48"/>
        <end position="66"/>
    </location>
</feature>
<evidence type="ECO:0000313" key="3">
    <source>
        <dbReference type="Proteomes" id="UP000199233"/>
    </source>
</evidence>
<dbReference type="Proteomes" id="UP000199233">
    <property type="component" value="Unassembled WGS sequence"/>
</dbReference>